<accession>A0A956NCW0</accession>
<protein>
    <submittedName>
        <fullName evidence="3">Immune inhibitor A</fullName>
    </submittedName>
</protein>
<evidence type="ECO:0000313" key="4">
    <source>
        <dbReference type="Proteomes" id="UP000739538"/>
    </source>
</evidence>
<sequence>MLLVGVGTLDAHELRLQRPNPNPSDPDRRVATDAVPRDSRSADAQISDFRPQQSPCVLIDTGVRKPEHKRLAPGVTPKKSSTYYDPSSGVGPNAMSRERNEQIKRLLSAPTTEALRHELEAAQVRFAGAPPDTERVLVLRVEFENDTPGALTTGDGRFDLRDLRDTTAVQFDPPPHDGQYFRRHMDALKRYYESQLQGRLVLEFDIYPEENEAAYRLPDTFPYGPWIFSNSNPDVLQHAIDLVGDTLAEVDESDPAVDFSRYDHHMIFHAGSDFQGDVNRDTPWDIPSFNLFVTDPFVVQDSVEVDLVLVVPETVSQDDFAGALNGVLAHEFGHQLGFLDLYDVQIGAPVVGAYSLMDSGDNLFALIEDPPGSGINRAIRGTLPASIDPFHKLFWFSDAVDLKDFAADLAGENEQRSYELETVQLGNDIAMVPLSAAEFMLFENRYLDLNGDGTVIVRQDPETGVIMGPGIDPADSSSVSDSLEALAKLEYDWLIPGEGVIGWHVDWLSLFTGLSQPGGGVNIFFSRPGVGVIEADGIRDIGTASNEYLGGPYDPFFKGGYDLIDPSTIPSSDTNDGTPTGVSVAVLDSIGPSMRISVRSTRFPGGWPIPVYSSLATDEQCVVFDATGPRQPTYIFAGRDAFDYSPVLFQCVPYGETANIFTYLPDSLDVGTGISARTDFAGRDGATSAVGFVSQGGFRLVDGVGFDIVQWPENPTGEVKVTTTPVLTDSLAWIGCSDGKIRAIAARGDLVRITFDTGTSSPVRVLGVGSPEAGVSETAFWATDDGHAGAFVVPTTTPMWSRVGSDARPACILAVPDADSNLDVIVAWEDGSIDRWSPSGELRKGWPYHIGGEPVPDIAVTDLQGDGELETIVVGKDGSIHAIGANGVSLVGWPRSVWSRDESPYLDQTSGPRILDMSADGSFDGPLELLLLRGDGLLFAWDAEGNDVEGYPVSFGGQAFHGPHFMPGARTPSSSPRFVVGTYDIARSDSLVVEAVSAVRSGVVYDDAVGVFPMIGVDTSRSRVYRTAWLPEAVAAEADLADLRLYPNPVRGKDVTVRFVVDEPTELDLEAFDLDGRSVARTTLYGEPGAAGNQIRWDLSALASGLYHVRVRAPELGFERFERIAIIR</sequence>
<feature type="region of interest" description="Disordered" evidence="1">
    <location>
        <begin position="1"/>
        <end position="51"/>
    </location>
</feature>
<dbReference type="SUPFAM" id="SSF101898">
    <property type="entry name" value="NHL repeat"/>
    <property type="match status" value="1"/>
</dbReference>
<feature type="domain" description="Peptidase M6-like" evidence="2">
    <location>
        <begin position="262"/>
        <end position="361"/>
    </location>
</feature>
<dbReference type="PANTHER" id="PTHR41775">
    <property type="entry name" value="SECRETED PROTEIN-RELATED"/>
    <property type="match status" value="1"/>
</dbReference>
<evidence type="ECO:0000313" key="3">
    <source>
        <dbReference type="EMBL" id="MCA9755986.1"/>
    </source>
</evidence>
<dbReference type="PANTHER" id="PTHR41775:SF1">
    <property type="entry name" value="PEPTIDASE M6-LIKE DOMAIN-CONTAINING PROTEIN"/>
    <property type="match status" value="1"/>
</dbReference>
<name>A0A956NCW0_UNCEI</name>
<evidence type="ECO:0000256" key="1">
    <source>
        <dbReference type="SAM" id="MobiDB-lite"/>
    </source>
</evidence>
<dbReference type="Pfam" id="PF05547">
    <property type="entry name" value="Peptidase_M6"/>
    <property type="match status" value="1"/>
</dbReference>
<organism evidence="3 4">
    <name type="scientific">Eiseniibacteriota bacterium</name>
    <dbReference type="NCBI Taxonomy" id="2212470"/>
    <lineage>
        <taxon>Bacteria</taxon>
        <taxon>Candidatus Eiseniibacteriota</taxon>
    </lineage>
</organism>
<dbReference type="GO" id="GO:0008233">
    <property type="term" value="F:peptidase activity"/>
    <property type="evidence" value="ECO:0007669"/>
    <property type="project" value="InterPro"/>
</dbReference>
<gene>
    <name evidence="3" type="ORF">KDA27_09310</name>
</gene>
<proteinExistence type="predicted"/>
<evidence type="ECO:0000259" key="2">
    <source>
        <dbReference type="Pfam" id="PF05547"/>
    </source>
</evidence>
<feature type="compositionally biased region" description="Basic and acidic residues" evidence="1">
    <location>
        <begin position="25"/>
        <end position="41"/>
    </location>
</feature>
<dbReference type="GO" id="GO:0006508">
    <property type="term" value="P:proteolysis"/>
    <property type="evidence" value="ECO:0007669"/>
    <property type="project" value="InterPro"/>
</dbReference>
<comment type="caution">
    <text evidence="3">The sequence shown here is derived from an EMBL/GenBank/DDBJ whole genome shotgun (WGS) entry which is preliminary data.</text>
</comment>
<reference evidence="3" key="1">
    <citation type="submission" date="2020-04" db="EMBL/GenBank/DDBJ databases">
        <authorList>
            <person name="Zhang T."/>
        </authorList>
    </citation>
    <scope>NUCLEOTIDE SEQUENCE</scope>
    <source>
        <strain evidence="3">HKST-UBA02</strain>
    </source>
</reference>
<feature type="region of interest" description="Disordered" evidence="1">
    <location>
        <begin position="69"/>
        <end position="95"/>
    </location>
</feature>
<dbReference type="SUPFAM" id="SSF55486">
    <property type="entry name" value="Metalloproteases ('zincins'), catalytic domain"/>
    <property type="match status" value="1"/>
</dbReference>
<dbReference type="InterPro" id="IPR008757">
    <property type="entry name" value="Peptidase_M6-like_domain"/>
</dbReference>
<dbReference type="AlphaFoldDB" id="A0A956NCW0"/>
<dbReference type="EMBL" id="JAGQHS010000038">
    <property type="protein sequence ID" value="MCA9755986.1"/>
    <property type="molecule type" value="Genomic_DNA"/>
</dbReference>
<dbReference type="Proteomes" id="UP000739538">
    <property type="component" value="Unassembled WGS sequence"/>
</dbReference>
<reference evidence="3" key="2">
    <citation type="journal article" date="2021" name="Microbiome">
        <title>Successional dynamics and alternative stable states in a saline activated sludge microbial community over 9 years.</title>
        <authorList>
            <person name="Wang Y."/>
            <person name="Ye J."/>
            <person name="Ju F."/>
            <person name="Liu L."/>
            <person name="Boyd J.A."/>
            <person name="Deng Y."/>
            <person name="Parks D.H."/>
            <person name="Jiang X."/>
            <person name="Yin X."/>
            <person name="Woodcroft B.J."/>
            <person name="Tyson G.W."/>
            <person name="Hugenholtz P."/>
            <person name="Polz M.F."/>
            <person name="Zhang T."/>
        </authorList>
    </citation>
    <scope>NUCLEOTIDE SEQUENCE</scope>
    <source>
        <strain evidence="3">HKST-UBA02</strain>
    </source>
</reference>